<dbReference type="InterPro" id="IPR032465">
    <property type="entry name" value="ACMSD"/>
</dbReference>
<feature type="domain" description="Amidohydrolase-related" evidence="4">
    <location>
        <begin position="71"/>
        <end position="324"/>
    </location>
</feature>
<dbReference type="InterPro" id="IPR032466">
    <property type="entry name" value="Metal_Hydrolase"/>
</dbReference>
<dbReference type="Proteomes" id="UP001172681">
    <property type="component" value="Unassembled WGS sequence"/>
</dbReference>
<dbReference type="EMBL" id="JAPDRN010000025">
    <property type="protein sequence ID" value="KAJ9637405.1"/>
    <property type="molecule type" value="Genomic_DNA"/>
</dbReference>
<dbReference type="GO" id="GO:0019748">
    <property type="term" value="P:secondary metabolic process"/>
    <property type="evidence" value="ECO:0007669"/>
    <property type="project" value="TreeGrafter"/>
</dbReference>
<dbReference type="GO" id="GO:0016831">
    <property type="term" value="F:carboxy-lyase activity"/>
    <property type="evidence" value="ECO:0007669"/>
    <property type="project" value="UniProtKB-KW"/>
</dbReference>
<gene>
    <name evidence="5" type="ORF">H2204_004829</name>
</gene>
<comment type="caution">
    <text evidence="5">The sequence shown here is derived from an EMBL/GenBank/DDBJ whole genome shotgun (WGS) entry which is preliminary data.</text>
</comment>
<evidence type="ECO:0000313" key="6">
    <source>
        <dbReference type="Proteomes" id="UP001172681"/>
    </source>
</evidence>
<dbReference type="GO" id="GO:0016787">
    <property type="term" value="F:hydrolase activity"/>
    <property type="evidence" value="ECO:0007669"/>
    <property type="project" value="InterPro"/>
</dbReference>
<evidence type="ECO:0000259" key="4">
    <source>
        <dbReference type="Pfam" id="PF04909"/>
    </source>
</evidence>
<keyword evidence="6" id="KW-1185">Reference proteome</keyword>
<dbReference type="AlphaFoldDB" id="A0AA38Y703"/>
<sequence>MTPPLITLEEHYYSKAIFDSFDNSMKEGIKKWPGAIERLFDAGDLRLEEMDRGQVSLQVISHCAAENPSPDACRAGNDQLATEISKSGESKERFAGFAVLPMIDPEAAAVELERTVKDHGFVGALIDNKVTVGANFYDGYDYHVFWKKAEELGVPVYLHPSWPSDKLLQQTYLGNYPLRSATVIGGAMWGWHSDVGVHVLRLHAAGVFDEFPKLKIILGHFGEMMPYLLQRICDQESIMGKRQRTFRQVWDENIWITTSACWSLDPMRCILANTKIERIMYSIDYPFTTNEHGLKWFTELENSGLLTPQQLEMIAHKNAESLLGVKAPSREQVNGVNGHSSTH</sequence>
<evidence type="ECO:0000256" key="2">
    <source>
        <dbReference type="ARBA" id="ARBA00023239"/>
    </source>
</evidence>
<accession>A0AA38Y703</accession>
<evidence type="ECO:0000256" key="3">
    <source>
        <dbReference type="RuleBase" id="RU366045"/>
    </source>
</evidence>
<reference evidence="5" key="1">
    <citation type="submission" date="2022-10" db="EMBL/GenBank/DDBJ databases">
        <title>Culturing micro-colonial fungi from biological soil crusts in the Mojave desert and describing Neophaeococcomyces mojavensis, and introducing the new genera and species Taxawa tesnikishii.</title>
        <authorList>
            <person name="Kurbessoian T."/>
            <person name="Stajich J.E."/>
        </authorList>
    </citation>
    <scope>NUCLEOTIDE SEQUENCE</scope>
    <source>
        <strain evidence="5">TK_35</strain>
    </source>
</reference>
<evidence type="ECO:0000256" key="1">
    <source>
        <dbReference type="ARBA" id="ARBA00022793"/>
    </source>
</evidence>
<dbReference type="Gene3D" id="3.20.20.140">
    <property type="entry name" value="Metal-dependent hydrolases"/>
    <property type="match status" value="1"/>
</dbReference>
<evidence type="ECO:0000313" key="5">
    <source>
        <dbReference type="EMBL" id="KAJ9637405.1"/>
    </source>
</evidence>
<keyword evidence="2 3" id="KW-0456">Lyase</keyword>
<organism evidence="5 6">
    <name type="scientific">Knufia peltigerae</name>
    <dbReference type="NCBI Taxonomy" id="1002370"/>
    <lineage>
        <taxon>Eukaryota</taxon>
        <taxon>Fungi</taxon>
        <taxon>Dikarya</taxon>
        <taxon>Ascomycota</taxon>
        <taxon>Pezizomycotina</taxon>
        <taxon>Eurotiomycetes</taxon>
        <taxon>Chaetothyriomycetidae</taxon>
        <taxon>Chaetothyriales</taxon>
        <taxon>Trichomeriaceae</taxon>
        <taxon>Knufia</taxon>
    </lineage>
</organism>
<protein>
    <recommendedName>
        <fullName evidence="4">Amidohydrolase-related domain-containing protein</fullName>
    </recommendedName>
</protein>
<keyword evidence="1 3" id="KW-0210">Decarboxylase</keyword>
<comment type="similarity">
    <text evidence="3">Belongs to the metallo-dependent hydrolases superfamily.</text>
</comment>
<dbReference type="InterPro" id="IPR006680">
    <property type="entry name" value="Amidohydro-rel"/>
</dbReference>
<dbReference type="SUPFAM" id="SSF51556">
    <property type="entry name" value="Metallo-dependent hydrolases"/>
    <property type="match status" value="1"/>
</dbReference>
<name>A0AA38Y703_9EURO</name>
<proteinExistence type="inferred from homology"/>
<dbReference type="GO" id="GO:0005829">
    <property type="term" value="C:cytosol"/>
    <property type="evidence" value="ECO:0007669"/>
    <property type="project" value="TreeGrafter"/>
</dbReference>
<dbReference type="PANTHER" id="PTHR21240">
    <property type="entry name" value="2-AMINO-3-CARBOXYLMUCONATE-6-SEMIALDEHYDE DECARBOXYLASE"/>
    <property type="match status" value="1"/>
</dbReference>
<dbReference type="Pfam" id="PF04909">
    <property type="entry name" value="Amidohydro_2"/>
    <property type="match status" value="1"/>
</dbReference>
<dbReference type="PANTHER" id="PTHR21240:SF30">
    <property type="entry name" value="AMIDOHYDROLASE-RELATED DOMAIN-CONTAINING PROTEIN-RELATED"/>
    <property type="match status" value="1"/>
</dbReference>